<gene>
    <name evidence="1" type="ORF">QE152_g28399</name>
</gene>
<keyword evidence="2" id="KW-1185">Reference proteome</keyword>
<sequence length="312" mass="35762">MQNKKYRLFTGYSPPTTRIDGRRAQAVSMLKDKPKVLILADDQGRNSASILREVLGDLYQVQCVFKPKALLEHVISELQSIWGKLLEVESMLSDRKCDVFCVSETWSNAEQIQNTFKREEHIHGGVAIFVMKHVGSIPNFRVLSLCKEIDFEVCAVELVDYGVVVCCGYRSPLGVLQEFYDRLLGFLNTIPITKRIVFAADFNVDFAKNCLKTTNIINIFKSFGMRDTVAGYTRITPISKTRIDNIFTNIVDCEISVFDPCLSDHEGVCLLHKTLKKQRMMEETKSREIINDFTIENHAYRTMKEFASYIKR</sequence>
<dbReference type="PANTHER" id="PTHR33776:SF3">
    <property type="entry name" value="PHD-TYPE DOMAIN-CONTAINING PROTEIN"/>
    <property type="match status" value="1"/>
</dbReference>
<reference evidence="1 2" key="1">
    <citation type="journal article" date="2024" name="BMC Genomics">
        <title>De novo assembly and annotation of Popillia japonica's genome with initial clues to its potential as an invasive pest.</title>
        <authorList>
            <person name="Cucini C."/>
            <person name="Boschi S."/>
            <person name="Funari R."/>
            <person name="Cardaioli E."/>
            <person name="Iannotti N."/>
            <person name="Marturano G."/>
            <person name="Paoli F."/>
            <person name="Bruttini M."/>
            <person name="Carapelli A."/>
            <person name="Frati F."/>
            <person name="Nardi F."/>
        </authorList>
    </citation>
    <scope>NUCLEOTIDE SEQUENCE [LARGE SCALE GENOMIC DNA]</scope>
    <source>
        <strain evidence="1">DMR45628</strain>
    </source>
</reference>
<name>A0AAW1JK88_POPJA</name>
<dbReference type="InterPro" id="IPR036691">
    <property type="entry name" value="Endo/exonu/phosph_ase_sf"/>
</dbReference>
<comment type="caution">
    <text evidence="1">The sequence shown here is derived from an EMBL/GenBank/DDBJ whole genome shotgun (WGS) entry which is preliminary data.</text>
</comment>
<dbReference type="SUPFAM" id="SSF56219">
    <property type="entry name" value="DNase I-like"/>
    <property type="match status" value="1"/>
</dbReference>
<protein>
    <recommendedName>
        <fullName evidence="3">Endonuclease/exonuclease/phosphatase domain-containing protein</fullName>
    </recommendedName>
</protein>
<evidence type="ECO:0000313" key="2">
    <source>
        <dbReference type="Proteomes" id="UP001458880"/>
    </source>
</evidence>
<dbReference type="EMBL" id="JASPKY010000354">
    <property type="protein sequence ID" value="KAK9704241.1"/>
    <property type="molecule type" value="Genomic_DNA"/>
</dbReference>
<evidence type="ECO:0000313" key="1">
    <source>
        <dbReference type="EMBL" id="KAK9704241.1"/>
    </source>
</evidence>
<dbReference type="PANTHER" id="PTHR33776">
    <property type="entry name" value="ENDO/EXONUCLEASE/PHOSPHATASE DOMAIN-CONTAINING PROTEIN"/>
    <property type="match status" value="1"/>
</dbReference>
<organism evidence="1 2">
    <name type="scientific">Popillia japonica</name>
    <name type="common">Japanese beetle</name>
    <dbReference type="NCBI Taxonomy" id="7064"/>
    <lineage>
        <taxon>Eukaryota</taxon>
        <taxon>Metazoa</taxon>
        <taxon>Ecdysozoa</taxon>
        <taxon>Arthropoda</taxon>
        <taxon>Hexapoda</taxon>
        <taxon>Insecta</taxon>
        <taxon>Pterygota</taxon>
        <taxon>Neoptera</taxon>
        <taxon>Endopterygota</taxon>
        <taxon>Coleoptera</taxon>
        <taxon>Polyphaga</taxon>
        <taxon>Scarabaeiformia</taxon>
        <taxon>Scarabaeidae</taxon>
        <taxon>Rutelinae</taxon>
        <taxon>Popillia</taxon>
    </lineage>
</organism>
<dbReference type="Proteomes" id="UP001458880">
    <property type="component" value="Unassembled WGS sequence"/>
</dbReference>
<accession>A0AAW1JK88</accession>
<evidence type="ECO:0008006" key="3">
    <source>
        <dbReference type="Google" id="ProtNLM"/>
    </source>
</evidence>
<dbReference type="Gene3D" id="3.60.10.10">
    <property type="entry name" value="Endonuclease/exonuclease/phosphatase"/>
    <property type="match status" value="1"/>
</dbReference>
<dbReference type="AlphaFoldDB" id="A0AAW1JK88"/>
<proteinExistence type="predicted"/>